<keyword evidence="9" id="KW-1185">Reference proteome</keyword>
<evidence type="ECO:0000256" key="4">
    <source>
        <dbReference type="ARBA" id="ARBA00022989"/>
    </source>
</evidence>
<protein>
    <submittedName>
        <fullName evidence="8">YitT family protein</fullName>
    </submittedName>
</protein>
<dbReference type="InterPro" id="IPR015867">
    <property type="entry name" value="N-reg_PII/ATP_PRibTrfase_C"/>
</dbReference>
<evidence type="ECO:0000259" key="7">
    <source>
        <dbReference type="Pfam" id="PF10035"/>
    </source>
</evidence>
<dbReference type="Gene3D" id="3.30.70.120">
    <property type="match status" value="1"/>
</dbReference>
<name>A0A926IAT7_9FIRM</name>
<proteinExistence type="predicted"/>
<dbReference type="RefSeq" id="WP_262396543.1">
    <property type="nucleotide sequence ID" value="NZ_JACRTC010000001.1"/>
</dbReference>
<reference evidence="8" key="1">
    <citation type="submission" date="2020-08" db="EMBL/GenBank/DDBJ databases">
        <title>Genome public.</title>
        <authorList>
            <person name="Liu C."/>
            <person name="Sun Q."/>
        </authorList>
    </citation>
    <scope>NUCLEOTIDE SEQUENCE</scope>
    <source>
        <strain evidence="8">NSJ-54</strain>
    </source>
</reference>
<keyword evidence="5 6" id="KW-0472">Membrane</keyword>
<dbReference type="Pfam" id="PF10035">
    <property type="entry name" value="DUF2179"/>
    <property type="match status" value="1"/>
</dbReference>
<keyword evidence="2" id="KW-1003">Cell membrane</keyword>
<keyword evidence="3 6" id="KW-0812">Transmembrane</keyword>
<dbReference type="InterPro" id="IPR003740">
    <property type="entry name" value="YitT"/>
</dbReference>
<evidence type="ECO:0000256" key="5">
    <source>
        <dbReference type="ARBA" id="ARBA00023136"/>
    </source>
</evidence>
<dbReference type="PANTHER" id="PTHR33545">
    <property type="entry name" value="UPF0750 MEMBRANE PROTEIN YITT-RELATED"/>
    <property type="match status" value="1"/>
</dbReference>
<dbReference type="EMBL" id="JACRTC010000001">
    <property type="protein sequence ID" value="MBC8569445.1"/>
    <property type="molecule type" value="Genomic_DNA"/>
</dbReference>
<comment type="caution">
    <text evidence="8">The sequence shown here is derived from an EMBL/GenBank/DDBJ whole genome shotgun (WGS) entry which is preliminary data.</text>
</comment>
<feature type="transmembrane region" description="Helical" evidence="6">
    <location>
        <begin position="182"/>
        <end position="201"/>
    </location>
</feature>
<sequence>MHAILSSRNKKVNFVIDICGDIIGTFLYAIAVHMFTAPNQIAPGGVTGLATLTNFLTGFPIGLISFLINVPLLLLGFKFIGRKFTLRTLLTVALSTVMIDVVVRDFPTFTGDMLMAALAGGVIMGIGLGIIFMRGSTTGGTDIVARLLQRKWPHMQMGRLMLIIDCVVLLIAAAVYRNMESALYGAVCIFASSLMIDGVLYGTDKGKMAMVVSDTPDQVSKAILDGLDRGVTLLEGEGAYTGDPKKIIMCAVRPNQFYKLKQIALEADPNAFIIALDTSEVFGEGFKREK</sequence>
<gene>
    <name evidence="8" type="ORF">H8709_01190</name>
</gene>
<accession>A0A926IAT7</accession>
<feature type="transmembrane region" description="Helical" evidence="6">
    <location>
        <begin position="55"/>
        <end position="77"/>
    </location>
</feature>
<feature type="transmembrane region" description="Helical" evidence="6">
    <location>
        <begin position="115"/>
        <end position="136"/>
    </location>
</feature>
<evidence type="ECO:0000256" key="6">
    <source>
        <dbReference type="SAM" id="Phobius"/>
    </source>
</evidence>
<feature type="transmembrane region" description="Helical" evidence="6">
    <location>
        <begin position="12"/>
        <end position="35"/>
    </location>
</feature>
<evidence type="ECO:0000256" key="1">
    <source>
        <dbReference type="ARBA" id="ARBA00004651"/>
    </source>
</evidence>
<dbReference type="PANTHER" id="PTHR33545:SF5">
    <property type="entry name" value="UPF0750 MEMBRANE PROTEIN YITT"/>
    <property type="match status" value="1"/>
</dbReference>
<dbReference type="CDD" id="cd16380">
    <property type="entry name" value="YitT_C"/>
    <property type="match status" value="1"/>
</dbReference>
<evidence type="ECO:0000256" key="2">
    <source>
        <dbReference type="ARBA" id="ARBA00022475"/>
    </source>
</evidence>
<feature type="domain" description="DUF2179" evidence="7">
    <location>
        <begin position="229"/>
        <end position="283"/>
    </location>
</feature>
<evidence type="ECO:0000313" key="8">
    <source>
        <dbReference type="EMBL" id="MBC8569445.1"/>
    </source>
</evidence>
<dbReference type="InterPro" id="IPR051461">
    <property type="entry name" value="UPF0750_membrane"/>
</dbReference>
<dbReference type="PIRSF" id="PIRSF006483">
    <property type="entry name" value="Membrane_protein_YitT"/>
    <property type="match status" value="1"/>
</dbReference>
<dbReference type="InterPro" id="IPR019264">
    <property type="entry name" value="DUF2179"/>
</dbReference>
<evidence type="ECO:0000313" key="9">
    <source>
        <dbReference type="Proteomes" id="UP000660861"/>
    </source>
</evidence>
<feature type="transmembrane region" description="Helical" evidence="6">
    <location>
        <begin position="84"/>
        <end position="103"/>
    </location>
</feature>
<keyword evidence="4 6" id="KW-1133">Transmembrane helix</keyword>
<organism evidence="8 9">
    <name type="scientific">Zongyangia hominis</name>
    <dbReference type="NCBI Taxonomy" id="2763677"/>
    <lineage>
        <taxon>Bacteria</taxon>
        <taxon>Bacillati</taxon>
        <taxon>Bacillota</taxon>
        <taxon>Clostridia</taxon>
        <taxon>Eubacteriales</taxon>
        <taxon>Oscillospiraceae</taxon>
        <taxon>Zongyangia</taxon>
    </lineage>
</organism>
<comment type="subcellular location">
    <subcellularLocation>
        <location evidence="1">Cell membrane</location>
        <topology evidence="1">Multi-pass membrane protein</topology>
    </subcellularLocation>
</comment>
<evidence type="ECO:0000256" key="3">
    <source>
        <dbReference type="ARBA" id="ARBA00022692"/>
    </source>
</evidence>
<feature type="transmembrane region" description="Helical" evidence="6">
    <location>
        <begin position="157"/>
        <end position="176"/>
    </location>
</feature>
<dbReference type="GO" id="GO:0005886">
    <property type="term" value="C:plasma membrane"/>
    <property type="evidence" value="ECO:0007669"/>
    <property type="project" value="UniProtKB-SubCell"/>
</dbReference>
<dbReference type="AlphaFoldDB" id="A0A926IAT7"/>
<dbReference type="Proteomes" id="UP000660861">
    <property type="component" value="Unassembled WGS sequence"/>
</dbReference>
<dbReference type="Pfam" id="PF02588">
    <property type="entry name" value="YitT_membrane"/>
    <property type="match status" value="1"/>
</dbReference>